<dbReference type="AlphaFoldDB" id="A0A823A0W1"/>
<evidence type="ECO:0000313" key="2">
    <source>
        <dbReference type="Proteomes" id="UP000607653"/>
    </source>
</evidence>
<name>A0A823A0W1_NELNU</name>
<gene>
    <name evidence="1" type="ORF">HUJ06_018603</name>
</gene>
<protein>
    <submittedName>
        <fullName evidence="1">Uncharacterized protein</fullName>
    </submittedName>
</protein>
<reference evidence="1 2" key="1">
    <citation type="journal article" date="2020" name="Mol. Biol. Evol.">
        <title>Distinct Expression and Methylation Patterns for Genes with Different Fates following a Single Whole-Genome Duplication in Flowering Plants.</title>
        <authorList>
            <person name="Shi T."/>
            <person name="Rahmani R.S."/>
            <person name="Gugger P.F."/>
            <person name="Wang M."/>
            <person name="Li H."/>
            <person name="Zhang Y."/>
            <person name="Li Z."/>
            <person name="Wang Q."/>
            <person name="Van de Peer Y."/>
            <person name="Marchal K."/>
            <person name="Chen J."/>
        </authorList>
    </citation>
    <scope>NUCLEOTIDE SEQUENCE [LARGE SCALE GENOMIC DNA]</scope>
    <source>
        <tissue evidence="1">Leaf</tissue>
    </source>
</reference>
<dbReference type="Proteomes" id="UP000607653">
    <property type="component" value="Unassembled WGS sequence"/>
</dbReference>
<organism evidence="1 2">
    <name type="scientific">Nelumbo nucifera</name>
    <name type="common">Sacred lotus</name>
    <dbReference type="NCBI Taxonomy" id="4432"/>
    <lineage>
        <taxon>Eukaryota</taxon>
        <taxon>Viridiplantae</taxon>
        <taxon>Streptophyta</taxon>
        <taxon>Embryophyta</taxon>
        <taxon>Tracheophyta</taxon>
        <taxon>Spermatophyta</taxon>
        <taxon>Magnoliopsida</taxon>
        <taxon>Proteales</taxon>
        <taxon>Nelumbonaceae</taxon>
        <taxon>Nelumbo</taxon>
    </lineage>
</organism>
<dbReference type="EMBL" id="DUZY01000008">
    <property type="protein sequence ID" value="DAD48666.1"/>
    <property type="molecule type" value="Genomic_DNA"/>
</dbReference>
<evidence type="ECO:0000313" key="1">
    <source>
        <dbReference type="EMBL" id="DAD48666.1"/>
    </source>
</evidence>
<accession>A0A823A0W1</accession>
<proteinExistence type="predicted"/>
<comment type="caution">
    <text evidence="1">The sequence shown here is derived from an EMBL/GenBank/DDBJ whole genome shotgun (WGS) entry which is preliminary data.</text>
</comment>
<sequence>MVKSQSGKCKNTAFSSVANRPLCAIQCKGQDDNKQG</sequence>
<keyword evidence="2" id="KW-1185">Reference proteome</keyword>